<dbReference type="PANTHER" id="PTHR35910">
    <property type="entry name" value="2EXR DOMAIN-CONTAINING PROTEIN"/>
    <property type="match status" value="1"/>
</dbReference>
<feature type="domain" description="2EXR" evidence="1">
    <location>
        <begin position="72"/>
        <end position="163"/>
    </location>
</feature>
<protein>
    <recommendedName>
        <fullName evidence="1">2EXR domain-containing protein</fullName>
    </recommendedName>
</protein>
<sequence length="297" mass="33195">MPLYFTRTNHLLYSEPNFTIPIVPEAIDVCKLDQRFAITIISIFNYTINNNPTSAMAAPSMADPQSPDSCAFRNFCKLPAELRLKIWNYNLPPTRLVPIQYGSSWPGSSDSPSWTGCTSPATIPTNLHACSESRSEALKYYGLGFGFARGPGQVFLDPDRDILYFGPRDGYMAADSQFQTIMSMCDPEELALVRRLAINDALFWVDDSYRSMTAASLTVELLRRIQARMPGLEEIIFVPRSEESRGSESYVEPSMVYMRMAHQIRTALATLCEQTPGWTPPCWSILPLSAFQSVGAA</sequence>
<dbReference type="InterPro" id="IPR045518">
    <property type="entry name" value="2EXR"/>
</dbReference>
<evidence type="ECO:0000259" key="1">
    <source>
        <dbReference type="Pfam" id="PF20150"/>
    </source>
</evidence>
<dbReference type="Proteomes" id="UP000245910">
    <property type="component" value="Chromosome III"/>
</dbReference>
<reference evidence="3" key="1">
    <citation type="submission" date="2014-10" db="EMBL/GenBank/DDBJ databases">
        <authorList>
            <person name="King R."/>
        </authorList>
    </citation>
    <scope>NUCLEOTIDE SEQUENCE [LARGE SCALE GENOMIC DNA]</scope>
    <source>
        <strain evidence="3">A3/5</strain>
    </source>
</reference>
<dbReference type="EMBL" id="LN649231">
    <property type="protein sequence ID" value="CEI68710.1"/>
    <property type="molecule type" value="Genomic_DNA"/>
</dbReference>
<dbReference type="PANTHER" id="PTHR35910:SF6">
    <property type="entry name" value="2EXR DOMAIN-CONTAINING PROTEIN"/>
    <property type="match status" value="1"/>
</dbReference>
<dbReference type="Pfam" id="PF20150">
    <property type="entry name" value="2EXR"/>
    <property type="match status" value="1"/>
</dbReference>
<evidence type="ECO:0000313" key="3">
    <source>
        <dbReference type="Proteomes" id="UP000245910"/>
    </source>
</evidence>
<evidence type="ECO:0000313" key="2">
    <source>
        <dbReference type="EMBL" id="CEI68710.1"/>
    </source>
</evidence>
<dbReference type="AlphaFoldDB" id="A0A2L2U0W9"/>
<keyword evidence="3" id="KW-1185">Reference proteome</keyword>
<proteinExistence type="predicted"/>
<name>A0A2L2U0W9_9HYPO</name>
<organism evidence="2 3">
    <name type="scientific">Fusarium venenatum</name>
    <dbReference type="NCBI Taxonomy" id="56646"/>
    <lineage>
        <taxon>Eukaryota</taxon>
        <taxon>Fungi</taxon>
        <taxon>Dikarya</taxon>
        <taxon>Ascomycota</taxon>
        <taxon>Pezizomycotina</taxon>
        <taxon>Sordariomycetes</taxon>
        <taxon>Hypocreomycetidae</taxon>
        <taxon>Hypocreales</taxon>
        <taxon>Nectriaceae</taxon>
        <taxon>Fusarium</taxon>
    </lineage>
</organism>
<accession>A0A2L2U0W9</accession>